<feature type="compositionally biased region" description="Basic and acidic residues" evidence="1">
    <location>
        <begin position="295"/>
        <end position="310"/>
    </location>
</feature>
<dbReference type="SUPFAM" id="SSF48371">
    <property type="entry name" value="ARM repeat"/>
    <property type="match status" value="1"/>
</dbReference>
<evidence type="ECO:0000256" key="1">
    <source>
        <dbReference type="SAM" id="MobiDB-lite"/>
    </source>
</evidence>
<proteinExistence type="predicted"/>
<dbReference type="InterPro" id="IPR048732">
    <property type="entry name" value="CFA69"/>
</dbReference>
<dbReference type="GO" id="GO:0031390">
    <property type="term" value="C:Ctf18 RFC-like complex"/>
    <property type="evidence" value="ECO:0007669"/>
    <property type="project" value="InterPro"/>
</dbReference>
<evidence type="ECO:0000313" key="4">
    <source>
        <dbReference type="Proteomes" id="UP000591131"/>
    </source>
</evidence>
<dbReference type="InterPro" id="IPR048733">
    <property type="entry name" value="CFA69_ARM_dom"/>
</dbReference>
<dbReference type="GO" id="GO:0007064">
    <property type="term" value="P:mitotic sister chromatid cohesion"/>
    <property type="evidence" value="ECO:0007669"/>
    <property type="project" value="InterPro"/>
</dbReference>
<dbReference type="Pfam" id="PF21049">
    <property type="entry name" value="CFA69_ARM_rpt"/>
    <property type="match status" value="1"/>
</dbReference>
<dbReference type="OrthoDB" id="433727at2759"/>
<gene>
    <name evidence="3" type="ORF">FOL47_004208</name>
</gene>
<dbReference type="EMBL" id="JAAPAO010000240">
    <property type="protein sequence ID" value="KAF4666233.1"/>
    <property type="molecule type" value="Genomic_DNA"/>
</dbReference>
<organism evidence="3 4">
    <name type="scientific">Perkinsus chesapeaki</name>
    <name type="common">Clam parasite</name>
    <name type="synonym">Perkinsus andrewsi</name>
    <dbReference type="NCBI Taxonomy" id="330153"/>
    <lineage>
        <taxon>Eukaryota</taxon>
        <taxon>Sar</taxon>
        <taxon>Alveolata</taxon>
        <taxon>Perkinsozoa</taxon>
        <taxon>Perkinsea</taxon>
        <taxon>Perkinsida</taxon>
        <taxon>Perkinsidae</taxon>
        <taxon>Perkinsus</taxon>
    </lineage>
</organism>
<feature type="domain" description="Cilia- and flagella-associated protein 69 ARM repeats" evidence="2">
    <location>
        <begin position="172"/>
        <end position="283"/>
    </location>
</feature>
<feature type="compositionally biased region" description="Pro residues" evidence="1">
    <location>
        <begin position="69"/>
        <end position="78"/>
    </location>
</feature>
<reference evidence="3 4" key="1">
    <citation type="submission" date="2020-04" db="EMBL/GenBank/DDBJ databases">
        <title>Perkinsus chesapeaki whole genome sequence.</title>
        <authorList>
            <person name="Bogema D.R."/>
        </authorList>
    </citation>
    <scope>NUCLEOTIDE SEQUENCE [LARGE SCALE GENOMIC DNA]</scope>
    <source>
        <strain evidence="3">ATCC PRA-425</strain>
    </source>
</reference>
<feature type="region of interest" description="Disordered" evidence="1">
    <location>
        <begin position="289"/>
        <end position="327"/>
    </location>
</feature>
<dbReference type="Proteomes" id="UP000591131">
    <property type="component" value="Unassembled WGS sequence"/>
</dbReference>
<feature type="region of interest" description="Disordered" evidence="1">
    <location>
        <begin position="66"/>
        <end position="87"/>
    </location>
</feature>
<evidence type="ECO:0000313" key="3">
    <source>
        <dbReference type="EMBL" id="KAF4666233.1"/>
    </source>
</evidence>
<dbReference type="PANTHER" id="PTHR14716">
    <property type="entry name" value="CILIA- AND FLAGELLA-ASSOCIATED PROTEIN 69"/>
    <property type="match status" value="1"/>
</dbReference>
<comment type="caution">
    <text evidence="3">The sequence shown here is derived from an EMBL/GenBank/DDBJ whole genome shotgun (WGS) entry which is preliminary data.</text>
</comment>
<keyword evidence="4" id="KW-1185">Reference proteome</keyword>
<dbReference type="InterPro" id="IPR016024">
    <property type="entry name" value="ARM-type_fold"/>
</dbReference>
<sequence>MGDSSIAMVASMCGSLLAIAAKIIQEEYWGLEFIGGDVSQSAAAGGGIPVLCGIIGADGYLEKRTDALPPLPSQPPQPVSLSSSSVPTINSPPVVSTLDEDATVGVIAQDCRELAMQCLSILCARDQKRMRQLRHCDGVKLITRQLQREPIPAPSTTWRFADDEENDGDVDGTLSMGICAVDCVWSCIVGSKKSEESFIINYNGVGHLLECFEVAPRVLKRQILGCVSDLLNNCRFARHQFLQWNSPVTLKSAVKLLLELLIREQKAVGAIDVDGTMIDVCRPWNPIGESDLVGEESKSDSNENEGKENMNTDEPFQSRSEGGGSPMVFYTGDMNDMRMRIYCLLSVAIGFNSVEETEATDPAKTSTDSLQSSKGMKYSVLKKELLTLKEKQQLEAIRLYPELRELELWQDLRDFLKVGGAIEPAVGDVKWIEDNIEVNLTRSCWAKNIQKDMLLAEEKAEFADMLMSIESQVSAEGAGQHLGIRYSDTYSDSELMLLELPEGLEVGVKEGQEKRILVVKGGHSDGAVACIEGRSYEVKSLNNSNSRLICRLEDGRINVECNQQDMFVLEPIAPRINEAAIASVLESDNVDGVSDRKRLKCELQASDEEIDAFIDAPESNIVADEEGRLIVMDENYIVEALDLVLSVLPECCEEADEGGRISVDVEECWQSLDSVCEAEGRQTPALCIVARLLATVATDETAKSKTSVDLDEGKTRVARATQIICQRRELSLREFDHLFTQAVANTIGCRVDEGEERDEEKIRELIYSMVRDKVVVDDGVSPAVVKYIDRSSLPSEPRARMKVLLSLRKYWDSDSLSRWIKDEAVSDGNWRGLH</sequence>
<protein>
    <recommendedName>
        <fullName evidence="2">Cilia- and flagella-associated protein 69 ARM repeats domain-containing protein</fullName>
    </recommendedName>
</protein>
<dbReference type="InterPro" id="IPR019128">
    <property type="entry name" value="Dcc1"/>
</dbReference>
<dbReference type="AlphaFoldDB" id="A0A7J6M3T9"/>
<accession>A0A7J6M3T9</accession>
<evidence type="ECO:0000259" key="2">
    <source>
        <dbReference type="Pfam" id="PF21049"/>
    </source>
</evidence>
<dbReference type="PANTHER" id="PTHR14716:SF0">
    <property type="entry name" value="CILIA- AND FLAGELLA-ASSOCIATED PROTEIN 69"/>
    <property type="match status" value="1"/>
</dbReference>
<dbReference type="Pfam" id="PF09724">
    <property type="entry name" value="Dcc1"/>
    <property type="match status" value="1"/>
</dbReference>
<name>A0A7J6M3T9_PERCH</name>